<dbReference type="InterPro" id="IPR004675">
    <property type="entry name" value="AhpD_core"/>
</dbReference>
<dbReference type="NCBIfam" id="TIGR01926">
    <property type="entry name" value="peroxid_rel"/>
    <property type="match status" value="1"/>
</dbReference>
<sequence>MPHIKLPEGLQGIRSAMALRPETAKPLNELTEALLHTPNSLPQGDRELIATYVSYLNDCYFCQTVHGSIAAACLNDDHELVKRVKVDFHGADISEKLKALLVIAAKVQKGGKQVSANDIEAAREQGATDMEIHDTVLIAAAFCMYNRYVDGLDTWQPRDEELYRQRGKKTAQEGYVSISRGYLPAKAPEVGAQS</sequence>
<dbReference type="Proteomes" id="UP000564385">
    <property type="component" value="Unassembled WGS sequence"/>
</dbReference>
<evidence type="ECO:0000259" key="1">
    <source>
        <dbReference type="Pfam" id="PF02627"/>
    </source>
</evidence>
<feature type="domain" description="Carboxymuconolactone decarboxylase-like" evidence="1">
    <location>
        <begin position="21"/>
        <end position="70"/>
    </location>
</feature>
<dbReference type="InterPro" id="IPR003779">
    <property type="entry name" value="CMD-like"/>
</dbReference>
<evidence type="ECO:0000313" key="3">
    <source>
        <dbReference type="Proteomes" id="UP000564385"/>
    </source>
</evidence>
<evidence type="ECO:0000313" key="2">
    <source>
        <dbReference type="EMBL" id="NYF90220.1"/>
    </source>
</evidence>
<dbReference type="PANTHER" id="PTHR35446">
    <property type="entry name" value="SI:CH211-175M2.5"/>
    <property type="match status" value="1"/>
</dbReference>
<gene>
    <name evidence="2" type="ORF">HDF08_002287</name>
</gene>
<dbReference type="InterPro" id="IPR029032">
    <property type="entry name" value="AhpD-like"/>
</dbReference>
<dbReference type="EMBL" id="JACCCU010000001">
    <property type="protein sequence ID" value="NYF90220.1"/>
    <property type="molecule type" value="Genomic_DNA"/>
</dbReference>
<accession>A0A852VEZ5</accession>
<dbReference type="GO" id="GO:0051920">
    <property type="term" value="F:peroxiredoxin activity"/>
    <property type="evidence" value="ECO:0007669"/>
    <property type="project" value="InterPro"/>
</dbReference>
<organism evidence="2 3">
    <name type="scientific">Tunturiibacter lichenicola</name>
    <dbReference type="NCBI Taxonomy" id="2051959"/>
    <lineage>
        <taxon>Bacteria</taxon>
        <taxon>Pseudomonadati</taxon>
        <taxon>Acidobacteriota</taxon>
        <taxon>Terriglobia</taxon>
        <taxon>Terriglobales</taxon>
        <taxon>Acidobacteriaceae</taxon>
        <taxon>Tunturiibacter</taxon>
    </lineage>
</organism>
<name>A0A852VEZ5_9BACT</name>
<proteinExistence type="predicted"/>
<dbReference type="PANTHER" id="PTHR35446:SF2">
    <property type="entry name" value="CARBOXYMUCONOLACTONE DECARBOXYLASE-LIKE DOMAIN-CONTAINING PROTEIN"/>
    <property type="match status" value="1"/>
</dbReference>
<dbReference type="SUPFAM" id="SSF69118">
    <property type="entry name" value="AhpD-like"/>
    <property type="match status" value="1"/>
</dbReference>
<keyword evidence="2" id="KW-0575">Peroxidase</keyword>
<dbReference type="AlphaFoldDB" id="A0A852VEZ5"/>
<comment type="caution">
    <text evidence="2">The sequence shown here is derived from an EMBL/GenBank/DDBJ whole genome shotgun (WGS) entry which is preliminary data.</text>
</comment>
<dbReference type="Pfam" id="PF02627">
    <property type="entry name" value="CMD"/>
    <property type="match status" value="1"/>
</dbReference>
<dbReference type="InterPro" id="IPR010195">
    <property type="entry name" value="Uncharacterised_peroxidase-rel"/>
</dbReference>
<reference evidence="2 3" key="1">
    <citation type="submission" date="2020-07" db="EMBL/GenBank/DDBJ databases">
        <title>Genomic Encyclopedia of Type Strains, Phase IV (KMG-V): Genome sequencing to study the core and pangenomes of soil and plant-associated prokaryotes.</title>
        <authorList>
            <person name="Whitman W."/>
        </authorList>
    </citation>
    <scope>NUCLEOTIDE SEQUENCE [LARGE SCALE GENOMIC DNA]</scope>
    <source>
        <strain evidence="2 3">M8UP22</strain>
    </source>
</reference>
<keyword evidence="2" id="KW-0560">Oxidoreductase</keyword>
<protein>
    <submittedName>
        <fullName evidence="2">Peroxidase-related enzyme</fullName>
    </submittedName>
</protein>
<dbReference type="NCBIfam" id="TIGR00778">
    <property type="entry name" value="ahpD_dom"/>
    <property type="match status" value="1"/>
</dbReference>
<dbReference type="Gene3D" id="1.20.1290.10">
    <property type="entry name" value="AhpD-like"/>
    <property type="match status" value="1"/>
</dbReference>